<dbReference type="PANTHER" id="PTHR10815:SF5">
    <property type="entry name" value="METHYLATED-DNA--PROTEIN-CYSTEINE METHYLTRANSFERASE"/>
    <property type="match status" value="1"/>
</dbReference>
<dbReference type="SUPFAM" id="SSF46767">
    <property type="entry name" value="Methylated DNA-protein cysteine methyltransferase, C-terminal domain"/>
    <property type="match status" value="1"/>
</dbReference>
<evidence type="ECO:0000313" key="12">
    <source>
        <dbReference type="EMBL" id="SEU37607.1"/>
    </source>
</evidence>
<dbReference type="NCBIfam" id="TIGR00589">
    <property type="entry name" value="ogt"/>
    <property type="match status" value="1"/>
</dbReference>
<dbReference type="InterPro" id="IPR014048">
    <property type="entry name" value="MethylDNA_cys_MeTrfase_DNA-bd"/>
</dbReference>
<dbReference type="PROSITE" id="PS00374">
    <property type="entry name" value="MGMT"/>
    <property type="match status" value="1"/>
</dbReference>
<keyword evidence="4 9" id="KW-0489">Methyltransferase</keyword>
<keyword evidence="6 9" id="KW-0227">DNA damage</keyword>
<feature type="domain" description="Methylguanine DNA methyltransferase ribonuclease-like" evidence="11">
    <location>
        <begin position="14"/>
        <end position="79"/>
    </location>
</feature>
<dbReference type="InterPro" id="IPR036217">
    <property type="entry name" value="MethylDNA_cys_MeTrfase_DNAb"/>
</dbReference>
<keyword evidence="7 9" id="KW-0234">DNA repair</keyword>
<sequence length="177" mass="18640">MKQLKTEALATARLQTPIGALRLAASGEGLCTVLFAEDPRELPEGGGSGSARTHLDRACTALDAYFTGRRQTFEGVTLAAQGTAFQHEVWRALSLLPFGETVSYAQLAKRIGRPAAARAVGLANGRNPIPIIVPCHRVIGANGALTGFAGGLPTKKWLLEFEGALPRGLAFPPGNRP</sequence>
<dbReference type="InterPro" id="IPR008332">
    <property type="entry name" value="MethylG_MeTrfase_N"/>
</dbReference>
<evidence type="ECO:0000256" key="9">
    <source>
        <dbReference type="HAMAP-Rule" id="MF_00772"/>
    </source>
</evidence>
<evidence type="ECO:0000256" key="2">
    <source>
        <dbReference type="ARBA" id="ARBA00008711"/>
    </source>
</evidence>
<keyword evidence="13" id="KW-1185">Reference proteome</keyword>
<comment type="subcellular location">
    <subcellularLocation>
        <location evidence="9">Cytoplasm</location>
    </subcellularLocation>
</comment>
<comment type="catalytic activity">
    <reaction evidence="8 9">
        <text>a 6-O-methyl-2'-deoxyguanosine in DNA + L-cysteinyl-[protein] = S-methyl-L-cysteinyl-[protein] + a 2'-deoxyguanosine in DNA</text>
        <dbReference type="Rhea" id="RHEA:24000"/>
        <dbReference type="Rhea" id="RHEA-COMP:10131"/>
        <dbReference type="Rhea" id="RHEA-COMP:10132"/>
        <dbReference type="Rhea" id="RHEA-COMP:11367"/>
        <dbReference type="Rhea" id="RHEA-COMP:11368"/>
        <dbReference type="ChEBI" id="CHEBI:29950"/>
        <dbReference type="ChEBI" id="CHEBI:82612"/>
        <dbReference type="ChEBI" id="CHEBI:85445"/>
        <dbReference type="ChEBI" id="CHEBI:85448"/>
        <dbReference type="EC" id="2.1.1.63"/>
    </reaction>
</comment>
<dbReference type="FunFam" id="1.10.10.10:FF:000214">
    <property type="entry name" value="Methylated-DNA--protein-cysteine methyltransferase"/>
    <property type="match status" value="1"/>
</dbReference>
<comment type="miscellaneous">
    <text evidence="9">This enzyme catalyzes only one turnover and therefore is not strictly catalytic. According to one definition, an enzyme is a biocatalyst that acts repeatedly and over many reaction cycles.</text>
</comment>
<dbReference type="InterPro" id="IPR036388">
    <property type="entry name" value="WH-like_DNA-bd_sf"/>
</dbReference>
<dbReference type="EMBL" id="FOIJ01000024">
    <property type="protein sequence ID" value="SEU37607.1"/>
    <property type="molecule type" value="Genomic_DNA"/>
</dbReference>
<feature type="active site" description="Nucleophile; methyl group acceptor" evidence="9">
    <location>
        <position position="135"/>
    </location>
</feature>
<comment type="function">
    <text evidence="9">Involved in the cellular defense against the biological effects of O6-methylguanine (O6-MeG) and O4-methylthymine (O4-MeT) in DNA. Repairs the methylated nucleobase in DNA by stoichiometrically transferring the methyl group to a cysteine residue in the enzyme. This is a suicide reaction: the enzyme is irreversibly inactivated.</text>
</comment>
<evidence type="ECO:0000256" key="1">
    <source>
        <dbReference type="ARBA" id="ARBA00001286"/>
    </source>
</evidence>
<feature type="domain" description="Methylated-DNA-[protein]-cysteine S-methyltransferase DNA binding" evidence="10">
    <location>
        <begin position="84"/>
        <end position="164"/>
    </location>
</feature>
<dbReference type="SUPFAM" id="SSF53155">
    <property type="entry name" value="Methylated DNA-protein cysteine methyltransferase domain"/>
    <property type="match status" value="1"/>
</dbReference>
<dbReference type="Gene3D" id="3.30.160.70">
    <property type="entry name" value="Methylated DNA-protein cysteine methyltransferase domain"/>
    <property type="match status" value="1"/>
</dbReference>
<dbReference type="GO" id="GO:0006307">
    <property type="term" value="P:DNA alkylation repair"/>
    <property type="evidence" value="ECO:0007669"/>
    <property type="project" value="UniProtKB-UniRule"/>
</dbReference>
<dbReference type="Gene3D" id="1.10.10.10">
    <property type="entry name" value="Winged helix-like DNA-binding domain superfamily/Winged helix DNA-binding domain"/>
    <property type="match status" value="1"/>
</dbReference>
<dbReference type="InterPro" id="IPR001497">
    <property type="entry name" value="MethylDNA_cys_MeTrfase_AS"/>
</dbReference>
<dbReference type="CDD" id="cd06445">
    <property type="entry name" value="ATase"/>
    <property type="match status" value="1"/>
</dbReference>
<evidence type="ECO:0000259" key="10">
    <source>
        <dbReference type="Pfam" id="PF01035"/>
    </source>
</evidence>
<dbReference type="GO" id="GO:0005737">
    <property type="term" value="C:cytoplasm"/>
    <property type="evidence" value="ECO:0007669"/>
    <property type="project" value="UniProtKB-SubCell"/>
</dbReference>
<evidence type="ECO:0000256" key="7">
    <source>
        <dbReference type="ARBA" id="ARBA00023204"/>
    </source>
</evidence>
<dbReference type="RefSeq" id="WP_093525809.1">
    <property type="nucleotide sequence ID" value="NZ_FOIJ01000024.1"/>
</dbReference>
<dbReference type="GO" id="GO:0003908">
    <property type="term" value="F:methylated-DNA-[protein]-cysteine S-methyltransferase activity"/>
    <property type="evidence" value="ECO:0007669"/>
    <property type="project" value="UniProtKB-UniRule"/>
</dbReference>
<dbReference type="InterPro" id="IPR036631">
    <property type="entry name" value="MGMT_N_sf"/>
</dbReference>
<accession>A0A1I0LDD4</accession>
<comment type="similarity">
    <text evidence="2 9">Belongs to the MGMT family.</text>
</comment>
<evidence type="ECO:0000256" key="3">
    <source>
        <dbReference type="ARBA" id="ARBA00022490"/>
    </source>
</evidence>
<gene>
    <name evidence="12" type="ORF">SAMN05443639_12467</name>
</gene>
<evidence type="ECO:0000256" key="6">
    <source>
        <dbReference type="ARBA" id="ARBA00022763"/>
    </source>
</evidence>
<dbReference type="InterPro" id="IPR023546">
    <property type="entry name" value="MGMT"/>
</dbReference>
<keyword evidence="3 9" id="KW-0963">Cytoplasm</keyword>
<proteinExistence type="inferred from homology"/>
<comment type="catalytic activity">
    <reaction evidence="1 9">
        <text>a 4-O-methyl-thymidine in DNA + L-cysteinyl-[protein] = a thymidine in DNA + S-methyl-L-cysteinyl-[protein]</text>
        <dbReference type="Rhea" id="RHEA:53428"/>
        <dbReference type="Rhea" id="RHEA-COMP:10131"/>
        <dbReference type="Rhea" id="RHEA-COMP:10132"/>
        <dbReference type="Rhea" id="RHEA-COMP:13555"/>
        <dbReference type="Rhea" id="RHEA-COMP:13556"/>
        <dbReference type="ChEBI" id="CHEBI:29950"/>
        <dbReference type="ChEBI" id="CHEBI:82612"/>
        <dbReference type="ChEBI" id="CHEBI:137386"/>
        <dbReference type="ChEBI" id="CHEBI:137387"/>
        <dbReference type="EC" id="2.1.1.63"/>
    </reaction>
</comment>
<protein>
    <recommendedName>
        <fullName evidence="9">Methylated-DNA--protein-cysteine methyltransferase</fullName>
        <ecNumber evidence="9">2.1.1.63</ecNumber>
    </recommendedName>
    <alternativeName>
        <fullName evidence="9">6-O-methylguanine-DNA methyltransferase</fullName>
        <shortName evidence="9">MGMT</shortName>
    </alternativeName>
    <alternativeName>
        <fullName evidence="9">O-6-methylguanine-DNA-alkyltransferase</fullName>
    </alternativeName>
</protein>
<dbReference type="AlphaFoldDB" id="A0A1I0LDD4"/>
<dbReference type="Pfam" id="PF01035">
    <property type="entry name" value="DNA_binding_1"/>
    <property type="match status" value="1"/>
</dbReference>
<name>A0A1I0LDD4_9BACT</name>
<evidence type="ECO:0000256" key="4">
    <source>
        <dbReference type="ARBA" id="ARBA00022603"/>
    </source>
</evidence>
<dbReference type="HAMAP" id="MF_00772">
    <property type="entry name" value="OGT"/>
    <property type="match status" value="1"/>
</dbReference>
<dbReference type="Pfam" id="PF02870">
    <property type="entry name" value="Methyltransf_1N"/>
    <property type="match status" value="1"/>
</dbReference>
<evidence type="ECO:0000259" key="11">
    <source>
        <dbReference type="Pfam" id="PF02870"/>
    </source>
</evidence>
<dbReference type="EC" id="2.1.1.63" evidence="9"/>
<evidence type="ECO:0000313" key="13">
    <source>
        <dbReference type="Proteomes" id="UP000199181"/>
    </source>
</evidence>
<dbReference type="PANTHER" id="PTHR10815">
    <property type="entry name" value="METHYLATED-DNA--PROTEIN-CYSTEINE METHYLTRANSFERASE"/>
    <property type="match status" value="1"/>
</dbReference>
<reference evidence="13" key="1">
    <citation type="submission" date="2016-10" db="EMBL/GenBank/DDBJ databases">
        <authorList>
            <person name="Varghese N."/>
            <person name="Submissions S."/>
        </authorList>
    </citation>
    <scope>NUCLEOTIDE SEQUENCE [LARGE SCALE GENOMIC DNA]</scope>
    <source>
        <strain evidence="13">DSM 16858</strain>
    </source>
</reference>
<dbReference type="Proteomes" id="UP000199181">
    <property type="component" value="Unassembled WGS sequence"/>
</dbReference>
<organism evidence="12 13">
    <name type="scientific">Stigmatella erecta</name>
    <dbReference type="NCBI Taxonomy" id="83460"/>
    <lineage>
        <taxon>Bacteria</taxon>
        <taxon>Pseudomonadati</taxon>
        <taxon>Myxococcota</taxon>
        <taxon>Myxococcia</taxon>
        <taxon>Myxococcales</taxon>
        <taxon>Cystobacterineae</taxon>
        <taxon>Archangiaceae</taxon>
        <taxon>Stigmatella</taxon>
    </lineage>
</organism>
<dbReference type="GO" id="GO:0032259">
    <property type="term" value="P:methylation"/>
    <property type="evidence" value="ECO:0007669"/>
    <property type="project" value="UniProtKB-KW"/>
</dbReference>
<evidence type="ECO:0000256" key="8">
    <source>
        <dbReference type="ARBA" id="ARBA00049348"/>
    </source>
</evidence>
<evidence type="ECO:0000256" key="5">
    <source>
        <dbReference type="ARBA" id="ARBA00022679"/>
    </source>
</evidence>
<keyword evidence="5 9" id="KW-0808">Transferase</keyword>